<dbReference type="RefSeq" id="WP_093212907.1">
    <property type="nucleotide sequence ID" value="NZ_FNFL01000002.1"/>
</dbReference>
<sequence>MQKSENTFMRVMDIFTHFLLLNVIWMVSCLLIVTIFPATTALFAVARKWTASGIEAGVFTLYIDKFKENFRKSFVIGLISIAAGAVIYMDAVILLHVSFKGSMFLLALLIFAGMLYFFTVIYVFFMMVNYELSILHTLKNALFLSISKIFHTLSYLAIIAGVLTIVYFFPFFLLIAGSLQAFIMYQIFHRLTDQINQPVTE</sequence>
<evidence type="ECO:0000313" key="2">
    <source>
        <dbReference type="EMBL" id="SDK02686.1"/>
    </source>
</evidence>
<keyword evidence="1" id="KW-0812">Transmembrane</keyword>
<organism evidence="2 3">
    <name type="scientific">Sediminibacillus albus</name>
    <dbReference type="NCBI Taxonomy" id="407036"/>
    <lineage>
        <taxon>Bacteria</taxon>
        <taxon>Bacillati</taxon>
        <taxon>Bacillota</taxon>
        <taxon>Bacilli</taxon>
        <taxon>Bacillales</taxon>
        <taxon>Bacillaceae</taxon>
        <taxon>Sediminibacillus</taxon>
    </lineage>
</organism>
<dbReference type="OrthoDB" id="2182676at2"/>
<feature type="transmembrane region" description="Helical" evidence="1">
    <location>
        <begin position="103"/>
        <end position="128"/>
    </location>
</feature>
<name>A0A1G8YIW0_9BACI</name>
<evidence type="ECO:0000313" key="3">
    <source>
        <dbReference type="Proteomes" id="UP000198694"/>
    </source>
</evidence>
<keyword evidence="3" id="KW-1185">Reference proteome</keyword>
<protein>
    <submittedName>
        <fullName evidence="2">Uncharacterized membrane protein YesL</fullName>
    </submittedName>
</protein>
<accession>A0A1G8YIW0</accession>
<keyword evidence="1" id="KW-1133">Transmembrane helix</keyword>
<feature type="transmembrane region" description="Helical" evidence="1">
    <location>
        <begin position="74"/>
        <end position="97"/>
    </location>
</feature>
<dbReference type="Proteomes" id="UP000198694">
    <property type="component" value="Unassembled WGS sequence"/>
</dbReference>
<dbReference type="InterPro" id="IPR006938">
    <property type="entry name" value="DUF624"/>
</dbReference>
<evidence type="ECO:0000256" key="1">
    <source>
        <dbReference type="SAM" id="Phobius"/>
    </source>
</evidence>
<dbReference type="EMBL" id="FNFL01000002">
    <property type="protein sequence ID" value="SDK02686.1"/>
    <property type="molecule type" value="Genomic_DNA"/>
</dbReference>
<keyword evidence="1" id="KW-0472">Membrane</keyword>
<dbReference type="Pfam" id="PF04854">
    <property type="entry name" value="DUF624"/>
    <property type="match status" value="1"/>
</dbReference>
<gene>
    <name evidence="2" type="ORF">SAMN05216243_1643</name>
</gene>
<proteinExistence type="predicted"/>
<reference evidence="2" key="1">
    <citation type="submission" date="2016-10" db="EMBL/GenBank/DDBJ databases">
        <authorList>
            <person name="de Groot N.N."/>
        </authorList>
    </citation>
    <scope>NUCLEOTIDE SEQUENCE [LARGE SCALE GENOMIC DNA]</scope>
    <source>
        <strain evidence="2">CGMCC 1.6502</strain>
    </source>
</reference>
<dbReference type="AlphaFoldDB" id="A0A1G8YIW0"/>
<feature type="transmembrane region" description="Helical" evidence="1">
    <location>
        <begin position="20"/>
        <end position="45"/>
    </location>
</feature>
<dbReference type="STRING" id="407036.SAMN05216243_1643"/>
<dbReference type="PROSITE" id="PS51257">
    <property type="entry name" value="PROKAR_LIPOPROTEIN"/>
    <property type="match status" value="1"/>
</dbReference>